<dbReference type="Pfam" id="PF00378">
    <property type="entry name" value="ECH_1"/>
    <property type="match status" value="1"/>
</dbReference>
<dbReference type="PANTHER" id="PTHR42964:SF1">
    <property type="entry name" value="POLYKETIDE BIOSYNTHESIS ENOYL-COA HYDRATASE PKSH-RELATED"/>
    <property type="match status" value="1"/>
</dbReference>
<sequence>MTNVVNVSRQDGRLVLTIDRPERRNALNAEVIGALRQALDGVKADKAIRAIVLTGAGDEAFCAGADLGADAFAFDYATPTNAYADLLRTARTLDVPLVARVNGACMAGGMGLLAMCDLAIAAPRAIFGLPEAKVGVFPMQVLAVLQAQVPQRCLAQLCLTGDPIDAARAREIGLVNEVAEDLDGALERLLSRLLSNSPTALRRGLYAMKAMRSMSFEEAIAFAEGQIGLLAMTQDAREGLAAFNERRKPQWTKQ</sequence>
<dbReference type="PANTHER" id="PTHR42964">
    <property type="entry name" value="ENOYL-COA HYDRATASE"/>
    <property type="match status" value="1"/>
</dbReference>
<proteinExistence type="inferred from homology"/>
<dbReference type="EMBL" id="CP016618">
    <property type="protein sequence ID" value="ANY83803.1"/>
    <property type="molecule type" value="Genomic_DNA"/>
</dbReference>
<gene>
    <name evidence="2" type="ORF">BB934_36885</name>
</gene>
<geneLocation type="plasmid" evidence="2">
    <name>unnamed3</name>
</geneLocation>
<dbReference type="KEGG" id="moc:BB934_36885"/>
<evidence type="ECO:0000256" key="1">
    <source>
        <dbReference type="ARBA" id="ARBA00005254"/>
    </source>
</evidence>
<dbReference type="Gene3D" id="3.90.226.10">
    <property type="entry name" value="2-enoyl-CoA Hydratase, Chain A, domain 1"/>
    <property type="match status" value="1"/>
</dbReference>
<dbReference type="CDD" id="cd06558">
    <property type="entry name" value="crotonase-like"/>
    <property type="match status" value="1"/>
</dbReference>
<name>A0A1B2EV07_9HYPH</name>
<dbReference type="SUPFAM" id="SSF52096">
    <property type="entry name" value="ClpP/crotonase"/>
    <property type="match status" value="1"/>
</dbReference>
<keyword evidence="2" id="KW-0614">Plasmid</keyword>
<dbReference type="AlphaFoldDB" id="A0A1B2EV07"/>
<organism evidence="2">
    <name type="scientific">Microvirga ossetica</name>
    <dbReference type="NCBI Taxonomy" id="1882682"/>
    <lineage>
        <taxon>Bacteria</taxon>
        <taxon>Pseudomonadati</taxon>
        <taxon>Pseudomonadota</taxon>
        <taxon>Alphaproteobacteria</taxon>
        <taxon>Hyphomicrobiales</taxon>
        <taxon>Methylobacteriaceae</taxon>
        <taxon>Microvirga</taxon>
    </lineage>
</organism>
<dbReference type="RefSeq" id="WP_099514784.1">
    <property type="nucleotide sequence ID" value="NZ_CP016618.1"/>
</dbReference>
<reference evidence="2" key="1">
    <citation type="submission" date="2016-07" db="EMBL/GenBank/DDBJ databases">
        <title>Microvirga ossetica sp. nov. a new species of rhizobia isolated from root nodules of the legume species Vicia alpestris Steven originated from North Ossetia region in the Caucasus.</title>
        <authorList>
            <person name="Safronova V.I."/>
            <person name="Kuznetsova I.G."/>
            <person name="Sazanova A.L."/>
            <person name="Belimov A."/>
            <person name="Andronov E."/>
            <person name="Osledkin Y.S."/>
            <person name="Onishchuk O.P."/>
            <person name="Kurchak O.N."/>
            <person name="Shaposhnikov A.I."/>
            <person name="Willems A."/>
            <person name="Tikhonovich I.A."/>
        </authorList>
    </citation>
    <scope>NUCLEOTIDE SEQUENCE [LARGE SCALE GENOMIC DNA]</scope>
    <source>
        <strain evidence="2">V5/3M</strain>
        <plasmid evidence="2">unnamed3</plasmid>
    </source>
</reference>
<evidence type="ECO:0000313" key="2">
    <source>
        <dbReference type="EMBL" id="ANY83803.1"/>
    </source>
</evidence>
<dbReference type="InterPro" id="IPR029045">
    <property type="entry name" value="ClpP/crotonase-like_dom_sf"/>
</dbReference>
<dbReference type="OrthoDB" id="9810797at2"/>
<accession>A0A1B2EV07</accession>
<dbReference type="InterPro" id="IPR051683">
    <property type="entry name" value="Enoyl-CoA_Hydratase/Isomerase"/>
</dbReference>
<dbReference type="InterPro" id="IPR001753">
    <property type="entry name" value="Enoyl-CoA_hydra/iso"/>
</dbReference>
<comment type="similarity">
    <text evidence="1">Belongs to the enoyl-CoA hydratase/isomerase family.</text>
</comment>
<protein>
    <submittedName>
        <fullName evidence="2">Enoyl-CoA hydratase</fullName>
    </submittedName>
</protein>
<dbReference type="GO" id="GO:0003824">
    <property type="term" value="F:catalytic activity"/>
    <property type="evidence" value="ECO:0007669"/>
    <property type="project" value="UniProtKB-ARBA"/>
</dbReference>